<comment type="subcellular location">
    <subcellularLocation>
        <location evidence="1">Secreted</location>
        <location evidence="1">Extracellular space</location>
        <location evidence="1">Apoplast</location>
    </subcellularLocation>
</comment>
<proteinExistence type="inferred from homology"/>
<evidence type="ECO:0000256" key="6">
    <source>
        <dbReference type="SAM" id="SignalP"/>
    </source>
</evidence>
<name>A0AAE1IWY4_9FABA</name>
<comment type="caution">
    <text evidence="7">The sequence shown here is derived from an EMBL/GenBank/DDBJ whole genome shotgun (WGS) entry which is preliminary data.</text>
</comment>
<evidence type="ECO:0000256" key="1">
    <source>
        <dbReference type="ARBA" id="ARBA00004271"/>
    </source>
</evidence>
<sequence length="304" mass="32736">MAPSNVALLLALALFLPTATPAYHAVERPLPSLTYNDGDLLTGNLNVAIMWYGNVTKVQKNKIIAFIKSINAVRPTQPNVNNWWKVVESYQTFAGKPAGPIRVKLVNQKSDPGYSKGKVLIKDMIMALIPSLTGGNNNILPIIVASDGVTLQNMCAGSCWQHGSLTINDKPQAYVLVGNPENECPICAWPFVRDVHAPAGSPVLRPPSSNVAADAMVMSLAGGLMGAVTNPHGEGFYTEFRNDEVDATASCKGAFGSGYSRGNPGKVMIDRRTFGSYNVHGVARQRFLIPGVWNPKTKSCWTPL</sequence>
<keyword evidence="2" id="KW-0052">Apoplast</keyword>
<evidence type="ECO:0000313" key="8">
    <source>
        <dbReference type="Proteomes" id="UP001293593"/>
    </source>
</evidence>
<evidence type="ECO:0000256" key="3">
    <source>
        <dbReference type="ARBA" id="ARBA00022525"/>
    </source>
</evidence>
<evidence type="ECO:0000256" key="4">
    <source>
        <dbReference type="ARBA" id="ARBA00022729"/>
    </source>
</evidence>
<evidence type="ECO:0000256" key="2">
    <source>
        <dbReference type="ARBA" id="ARBA00022523"/>
    </source>
</evidence>
<organism evidence="7 8">
    <name type="scientific">Acacia crassicarpa</name>
    <name type="common">northern wattle</name>
    <dbReference type="NCBI Taxonomy" id="499986"/>
    <lineage>
        <taxon>Eukaryota</taxon>
        <taxon>Viridiplantae</taxon>
        <taxon>Streptophyta</taxon>
        <taxon>Embryophyta</taxon>
        <taxon>Tracheophyta</taxon>
        <taxon>Spermatophyta</taxon>
        <taxon>Magnoliopsida</taxon>
        <taxon>eudicotyledons</taxon>
        <taxon>Gunneridae</taxon>
        <taxon>Pentapetalae</taxon>
        <taxon>rosids</taxon>
        <taxon>fabids</taxon>
        <taxon>Fabales</taxon>
        <taxon>Fabaceae</taxon>
        <taxon>Caesalpinioideae</taxon>
        <taxon>mimosoid clade</taxon>
        <taxon>Acacieae</taxon>
        <taxon>Acacia</taxon>
    </lineage>
</organism>
<dbReference type="InterPro" id="IPR006766">
    <property type="entry name" value="EXORDIUM-like"/>
</dbReference>
<keyword evidence="8" id="KW-1185">Reference proteome</keyword>
<feature type="chain" id="PRO_5041914292" evidence="6">
    <location>
        <begin position="22"/>
        <end position="304"/>
    </location>
</feature>
<dbReference type="Pfam" id="PF04674">
    <property type="entry name" value="Phi_1"/>
    <property type="match status" value="1"/>
</dbReference>
<reference evidence="7" key="1">
    <citation type="submission" date="2023-10" db="EMBL/GenBank/DDBJ databases">
        <title>Chromosome-level genome of the transformable northern wattle, Acacia crassicarpa.</title>
        <authorList>
            <person name="Massaro I."/>
            <person name="Sinha N.R."/>
            <person name="Poethig S."/>
            <person name="Leichty A.R."/>
        </authorList>
    </citation>
    <scope>NUCLEOTIDE SEQUENCE</scope>
    <source>
        <strain evidence="7">Acra3RX</strain>
        <tissue evidence="7">Leaf</tissue>
    </source>
</reference>
<feature type="signal peptide" evidence="6">
    <location>
        <begin position="1"/>
        <end position="21"/>
    </location>
</feature>
<evidence type="ECO:0000256" key="5">
    <source>
        <dbReference type="ARBA" id="ARBA00023591"/>
    </source>
</evidence>
<keyword evidence="4 6" id="KW-0732">Signal</keyword>
<dbReference type="AlphaFoldDB" id="A0AAE1IWY4"/>
<dbReference type="GO" id="GO:0048046">
    <property type="term" value="C:apoplast"/>
    <property type="evidence" value="ECO:0007669"/>
    <property type="project" value="UniProtKB-SubCell"/>
</dbReference>
<dbReference type="EMBL" id="JAWXYG010000011">
    <property type="protein sequence ID" value="KAK4258496.1"/>
    <property type="molecule type" value="Genomic_DNA"/>
</dbReference>
<dbReference type="PANTHER" id="PTHR31279:SF13">
    <property type="entry name" value="PROTEIN EXORDIUM-LIKE 6"/>
    <property type="match status" value="1"/>
</dbReference>
<dbReference type="Proteomes" id="UP001293593">
    <property type="component" value="Unassembled WGS sequence"/>
</dbReference>
<accession>A0AAE1IWY4</accession>
<evidence type="ECO:0000313" key="7">
    <source>
        <dbReference type="EMBL" id="KAK4258496.1"/>
    </source>
</evidence>
<comment type="similarity">
    <text evidence="5">Belongs to the EXORDIUM family.</text>
</comment>
<keyword evidence="3" id="KW-0964">Secreted</keyword>
<protein>
    <submittedName>
        <fullName evidence="7">Uncharacterized protein</fullName>
    </submittedName>
</protein>
<gene>
    <name evidence="7" type="ORF">QN277_004938</name>
</gene>
<dbReference type="PANTHER" id="PTHR31279">
    <property type="entry name" value="PROTEIN EXORDIUM-LIKE 5"/>
    <property type="match status" value="1"/>
</dbReference>